<dbReference type="Proteomes" id="UP000613160">
    <property type="component" value="Unassembled WGS sequence"/>
</dbReference>
<keyword evidence="6 8" id="KW-1133">Transmembrane helix</keyword>
<dbReference type="PANTHER" id="PTHR39342">
    <property type="entry name" value="UPF0283 MEMBRANE PROTEIN YCJF"/>
    <property type="match status" value="1"/>
</dbReference>
<keyword evidence="4" id="KW-0997">Cell inner membrane</keyword>
<evidence type="ECO:0000256" key="9">
    <source>
        <dbReference type="SAM" id="MobiDB-lite"/>
    </source>
</evidence>
<dbReference type="InterPro" id="IPR021147">
    <property type="entry name" value="DUF697"/>
</dbReference>
<dbReference type="NCBIfam" id="TIGR01620">
    <property type="entry name" value="hyp_HI0043"/>
    <property type="match status" value="1"/>
</dbReference>
<evidence type="ECO:0000313" key="10">
    <source>
        <dbReference type="EMBL" id="GGD18111.1"/>
    </source>
</evidence>
<feature type="region of interest" description="Disordered" evidence="9">
    <location>
        <begin position="1"/>
        <end position="32"/>
    </location>
</feature>
<proteinExistence type="inferred from homology"/>
<keyword evidence="3 8" id="KW-1003">Cell membrane</keyword>
<comment type="subcellular location">
    <subcellularLocation>
        <location evidence="1">Cell inner membrane</location>
        <topology evidence="1">Multi-pass membrane protein</topology>
    </subcellularLocation>
    <subcellularLocation>
        <location evidence="8">Cell membrane</location>
        <topology evidence="8">Multi-pass membrane protein</topology>
    </subcellularLocation>
</comment>
<comment type="caution">
    <text evidence="10">The sequence shown here is derived from an EMBL/GenBank/DDBJ whole genome shotgun (WGS) entry which is preliminary data.</text>
</comment>
<sequence>MSDRKDPPGRRPTAVRLDGQTPERRQTVEAEAVRTPRALSDLSQLTLEPDEAIEQDTALAAAGLEQKPARRFSFAKLFIAALGALLSLAVGLAVDALVRDLFARDDWLGWLGVALAALLALGALGIAARETIGMLRLAAVDRERRAALAAYEADSTAEAKTVVTGLVSLLSGRAETAEGRRRLAALADDVIDGRDMIAVAERELLGPLDVKARALVLDAAKRVSVVTAVSPKAIVDVAFVLFQTVRLIRQMSELYGARPGTLGLIKLTRNVVGHLAVTGSISIGDNILGQVVGHGLAARLSARLGEGVVNGLLTARIGLAAMDLCRPLPFLQARRPRIGDFASDLATLGGDAKPAQRPATTTTLP</sequence>
<dbReference type="RefSeq" id="WP_188850572.1">
    <property type="nucleotide sequence ID" value="NZ_BMJJ01000004.1"/>
</dbReference>
<comment type="similarity">
    <text evidence="2 8">Belongs to the UPF0283 family.</text>
</comment>
<feature type="transmembrane region" description="Helical" evidence="8">
    <location>
        <begin position="77"/>
        <end position="98"/>
    </location>
</feature>
<accession>A0A917D9E8</accession>
<organism evidence="10 11">
    <name type="scientific">Aureimonas glaciei</name>
    <dbReference type="NCBI Taxonomy" id="1776957"/>
    <lineage>
        <taxon>Bacteria</taxon>
        <taxon>Pseudomonadati</taxon>
        <taxon>Pseudomonadota</taxon>
        <taxon>Alphaproteobacteria</taxon>
        <taxon>Hyphomicrobiales</taxon>
        <taxon>Aurantimonadaceae</taxon>
        <taxon>Aureimonas</taxon>
    </lineage>
</organism>
<evidence type="ECO:0000256" key="7">
    <source>
        <dbReference type="ARBA" id="ARBA00023136"/>
    </source>
</evidence>
<evidence type="ECO:0000256" key="2">
    <source>
        <dbReference type="ARBA" id="ARBA00008255"/>
    </source>
</evidence>
<evidence type="ECO:0000256" key="6">
    <source>
        <dbReference type="ARBA" id="ARBA00022989"/>
    </source>
</evidence>
<evidence type="ECO:0000256" key="8">
    <source>
        <dbReference type="HAMAP-Rule" id="MF_01085"/>
    </source>
</evidence>
<feature type="transmembrane region" description="Helical" evidence="8">
    <location>
        <begin position="110"/>
        <end position="128"/>
    </location>
</feature>
<dbReference type="HAMAP" id="MF_01085">
    <property type="entry name" value="UPF0283"/>
    <property type="match status" value="1"/>
</dbReference>
<keyword evidence="11" id="KW-1185">Reference proteome</keyword>
<dbReference type="PANTHER" id="PTHR39342:SF1">
    <property type="entry name" value="UPF0283 MEMBRANE PROTEIN YCJF"/>
    <property type="match status" value="1"/>
</dbReference>
<evidence type="ECO:0000256" key="5">
    <source>
        <dbReference type="ARBA" id="ARBA00022692"/>
    </source>
</evidence>
<evidence type="ECO:0000256" key="4">
    <source>
        <dbReference type="ARBA" id="ARBA00022519"/>
    </source>
</evidence>
<keyword evidence="5 8" id="KW-0812">Transmembrane</keyword>
<evidence type="ECO:0000313" key="11">
    <source>
        <dbReference type="Proteomes" id="UP000613160"/>
    </source>
</evidence>
<dbReference type="InterPro" id="IPR006507">
    <property type="entry name" value="UPF0283"/>
</dbReference>
<name>A0A917D9E8_9HYPH</name>
<reference evidence="10" key="1">
    <citation type="journal article" date="2014" name="Int. J. Syst. Evol. Microbiol.">
        <title>Complete genome sequence of Corynebacterium casei LMG S-19264T (=DSM 44701T), isolated from a smear-ripened cheese.</title>
        <authorList>
            <consortium name="US DOE Joint Genome Institute (JGI-PGF)"/>
            <person name="Walter F."/>
            <person name="Albersmeier A."/>
            <person name="Kalinowski J."/>
            <person name="Ruckert C."/>
        </authorList>
    </citation>
    <scope>NUCLEOTIDE SEQUENCE</scope>
    <source>
        <strain evidence="10">CGMCC 1.15493</strain>
    </source>
</reference>
<evidence type="ECO:0000256" key="1">
    <source>
        <dbReference type="ARBA" id="ARBA00004429"/>
    </source>
</evidence>
<dbReference type="GO" id="GO:0005886">
    <property type="term" value="C:plasma membrane"/>
    <property type="evidence" value="ECO:0007669"/>
    <property type="project" value="UniProtKB-SubCell"/>
</dbReference>
<keyword evidence="7 8" id="KW-0472">Membrane</keyword>
<feature type="compositionally biased region" description="Basic and acidic residues" evidence="9">
    <location>
        <begin position="21"/>
        <end position="32"/>
    </location>
</feature>
<dbReference type="AlphaFoldDB" id="A0A917D9E8"/>
<gene>
    <name evidence="10" type="ORF">GCM10011335_21230</name>
</gene>
<reference evidence="10" key="2">
    <citation type="submission" date="2020-09" db="EMBL/GenBank/DDBJ databases">
        <authorList>
            <person name="Sun Q."/>
            <person name="Zhou Y."/>
        </authorList>
    </citation>
    <scope>NUCLEOTIDE SEQUENCE</scope>
    <source>
        <strain evidence="10">CGMCC 1.15493</strain>
    </source>
</reference>
<dbReference type="EMBL" id="BMJJ01000004">
    <property type="protein sequence ID" value="GGD18111.1"/>
    <property type="molecule type" value="Genomic_DNA"/>
</dbReference>
<evidence type="ECO:0000256" key="3">
    <source>
        <dbReference type="ARBA" id="ARBA00022475"/>
    </source>
</evidence>
<protein>
    <recommendedName>
        <fullName evidence="8">UPF0283 membrane protein GCM10011335_21230</fullName>
    </recommendedName>
</protein>
<dbReference type="Pfam" id="PF05128">
    <property type="entry name" value="DUF697"/>
    <property type="match status" value="1"/>
</dbReference>